<dbReference type="PIRSF" id="PIRSF000441">
    <property type="entry name" value="CysE"/>
    <property type="match status" value="1"/>
</dbReference>
<dbReference type="SUPFAM" id="SSF51161">
    <property type="entry name" value="Trimeric LpxA-like enzymes"/>
    <property type="match status" value="1"/>
</dbReference>
<gene>
    <name evidence="1" type="ORF">H9625_07825</name>
</gene>
<comment type="caution">
    <text evidence="1">The sequence shown here is derived from an EMBL/GenBank/DDBJ whole genome shotgun (WGS) entry which is preliminary data.</text>
</comment>
<dbReference type="PANTHER" id="PTHR42811">
    <property type="entry name" value="SERINE ACETYLTRANSFERASE"/>
    <property type="match status" value="1"/>
</dbReference>
<dbReference type="EMBL" id="JACSPP010000019">
    <property type="protein sequence ID" value="MBD8040352.1"/>
    <property type="molecule type" value="Genomic_DNA"/>
</dbReference>
<dbReference type="Gene3D" id="2.160.10.10">
    <property type="entry name" value="Hexapeptide repeat proteins"/>
    <property type="match status" value="1"/>
</dbReference>
<dbReference type="Proteomes" id="UP000620874">
    <property type="component" value="Unassembled WGS sequence"/>
</dbReference>
<dbReference type="InterPro" id="IPR001451">
    <property type="entry name" value="Hexapep"/>
</dbReference>
<sequence length="135" mass="14340">MRRIGRRLGFQFGQASIGFGIKIFHWGSIVINTKAIIGNNFCVYPGVCIGRTVDGGVPKIGDNVTFFTNSGAYGGITIGNNVTVAPNAVVTHDIPDNCIVAGVPARIIKYKSINNENKSTCNSNLSAAVSSHTRK</sequence>
<name>A0ABR8Y845_9BACT</name>
<accession>A0ABR8Y845</accession>
<evidence type="ECO:0000313" key="1">
    <source>
        <dbReference type="EMBL" id="MBD8040352.1"/>
    </source>
</evidence>
<dbReference type="RefSeq" id="WP_158098085.1">
    <property type="nucleotide sequence ID" value="NZ_JACSPP010000019.1"/>
</dbReference>
<keyword evidence="2" id="KW-1185">Reference proteome</keyword>
<dbReference type="Pfam" id="PF00132">
    <property type="entry name" value="Hexapep"/>
    <property type="match status" value="1"/>
</dbReference>
<evidence type="ECO:0000313" key="2">
    <source>
        <dbReference type="Proteomes" id="UP000620874"/>
    </source>
</evidence>
<proteinExistence type="predicted"/>
<evidence type="ECO:0008006" key="3">
    <source>
        <dbReference type="Google" id="ProtNLM"/>
    </source>
</evidence>
<dbReference type="InterPro" id="IPR005881">
    <property type="entry name" value="Ser_O-AcTrfase"/>
</dbReference>
<organism evidence="1 2">
    <name type="scientific">Phocaeicola intestinalis</name>
    <dbReference type="NCBI Taxonomy" id="2762212"/>
    <lineage>
        <taxon>Bacteria</taxon>
        <taxon>Pseudomonadati</taxon>
        <taxon>Bacteroidota</taxon>
        <taxon>Bacteroidia</taxon>
        <taxon>Bacteroidales</taxon>
        <taxon>Bacteroidaceae</taxon>
        <taxon>Phocaeicola</taxon>
    </lineage>
</organism>
<dbReference type="InterPro" id="IPR011004">
    <property type="entry name" value="Trimer_LpxA-like_sf"/>
</dbReference>
<reference evidence="1 2" key="1">
    <citation type="submission" date="2020-08" db="EMBL/GenBank/DDBJ databases">
        <title>A Genomic Blueprint of the Chicken Gut Microbiome.</title>
        <authorList>
            <person name="Gilroy R."/>
            <person name="Ravi A."/>
            <person name="Getino M."/>
            <person name="Pursley I."/>
            <person name="Horton D.L."/>
            <person name="Alikhan N.-F."/>
            <person name="Baker D."/>
            <person name="Gharbi K."/>
            <person name="Hall N."/>
            <person name="Watson M."/>
            <person name="Adriaenssens E.M."/>
            <person name="Foster-Nyarko E."/>
            <person name="Jarju S."/>
            <person name="Secka A."/>
            <person name="Antonio M."/>
            <person name="Oren A."/>
            <person name="Chaudhuri R."/>
            <person name="La Ragione R.M."/>
            <person name="Hildebrand F."/>
            <person name="Pallen M.J."/>
        </authorList>
    </citation>
    <scope>NUCLEOTIDE SEQUENCE [LARGE SCALE GENOMIC DNA]</scope>
    <source>
        <strain evidence="1 2">Sa1CVN1</strain>
    </source>
</reference>
<protein>
    <recommendedName>
        <fullName evidence="3">Serine acetyltransferase</fullName>
    </recommendedName>
</protein>